<gene>
    <name evidence="2" type="ORF">Nepgr_031853</name>
</gene>
<feature type="region of interest" description="Disordered" evidence="1">
    <location>
        <begin position="30"/>
        <end position="49"/>
    </location>
</feature>
<protein>
    <submittedName>
        <fullName evidence="2">Uncharacterized protein</fullName>
    </submittedName>
</protein>
<proteinExistence type="predicted"/>
<dbReference type="AlphaFoldDB" id="A0AAD3TI96"/>
<evidence type="ECO:0000313" key="3">
    <source>
        <dbReference type="Proteomes" id="UP001279734"/>
    </source>
</evidence>
<organism evidence="2 3">
    <name type="scientific">Nepenthes gracilis</name>
    <name type="common">Slender pitcher plant</name>
    <dbReference type="NCBI Taxonomy" id="150966"/>
    <lineage>
        <taxon>Eukaryota</taxon>
        <taxon>Viridiplantae</taxon>
        <taxon>Streptophyta</taxon>
        <taxon>Embryophyta</taxon>
        <taxon>Tracheophyta</taxon>
        <taxon>Spermatophyta</taxon>
        <taxon>Magnoliopsida</taxon>
        <taxon>eudicotyledons</taxon>
        <taxon>Gunneridae</taxon>
        <taxon>Pentapetalae</taxon>
        <taxon>Caryophyllales</taxon>
        <taxon>Nepenthaceae</taxon>
        <taxon>Nepenthes</taxon>
    </lineage>
</organism>
<reference evidence="2" key="1">
    <citation type="submission" date="2023-05" db="EMBL/GenBank/DDBJ databases">
        <title>Nepenthes gracilis genome sequencing.</title>
        <authorList>
            <person name="Fukushima K."/>
        </authorList>
    </citation>
    <scope>NUCLEOTIDE SEQUENCE</scope>
    <source>
        <strain evidence="2">SING2019-196</strain>
    </source>
</reference>
<keyword evidence="3" id="KW-1185">Reference proteome</keyword>
<sequence>MVKLLNEGDSISMGLEVKREKTVKLGNELGELHAKMDGPTTVVESERPKPVNEQTLAETSITISRNEDSGKDVAVAEPKPNGLSVSKPSEGGTGRKLRIKIKNRTRDKS</sequence>
<accession>A0AAD3TI96</accession>
<feature type="region of interest" description="Disordered" evidence="1">
    <location>
        <begin position="65"/>
        <end position="109"/>
    </location>
</feature>
<evidence type="ECO:0000256" key="1">
    <source>
        <dbReference type="SAM" id="MobiDB-lite"/>
    </source>
</evidence>
<name>A0AAD3TI96_NEPGR</name>
<comment type="caution">
    <text evidence="2">The sequence shown here is derived from an EMBL/GenBank/DDBJ whole genome shotgun (WGS) entry which is preliminary data.</text>
</comment>
<evidence type="ECO:0000313" key="2">
    <source>
        <dbReference type="EMBL" id="GMH30010.1"/>
    </source>
</evidence>
<dbReference type="EMBL" id="BSYO01000037">
    <property type="protein sequence ID" value="GMH30010.1"/>
    <property type="molecule type" value="Genomic_DNA"/>
</dbReference>
<dbReference type="Proteomes" id="UP001279734">
    <property type="component" value="Unassembled WGS sequence"/>
</dbReference>